<dbReference type="KEGG" id="tve:TRV_07881"/>
<proteinExistence type="predicted"/>
<dbReference type="Gene3D" id="2.60.120.200">
    <property type="match status" value="1"/>
</dbReference>
<dbReference type="PANTHER" id="PTHR35332">
    <property type="entry name" value="REGULATION OF ENOLASE PROTEIN 1"/>
    <property type="match status" value="1"/>
</dbReference>
<evidence type="ECO:0000313" key="1">
    <source>
        <dbReference type="EMBL" id="EFE37460.1"/>
    </source>
</evidence>
<evidence type="ECO:0000313" key="2">
    <source>
        <dbReference type="Proteomes" id="UP000008383"/>
    </source>
</evidence>
<dbReference type="RefSeq" id="XP_003018105.1">
    <property type="nucleotide sequence ID" value="XM_003018059.1"/>
</dbReference>
<name>D4DL07_TRIVH</name>
<dbReference type="PANTHER" id="PTHR35332:SF2">
    <property type="entry name" value="REGULATION OF ENOLASE PROTEIN 1"/>
    <property type="match status" value="1"/>
</dbReference>
<feature type="non-terminal residue" evidence="1">
    <location>
        <position position="1"/>
    </location>
</feature>
<accession>D4DL07</accession>
<dbReference type="AlphaFoldDB" id="D4DL07"/>
<comment type="caution">
    <text evidence="1">The sequence shown here is derived from an EMBL/GenBank/DDBJ whole genome shotgun (WGS) entry which is preliminary data.</text>
</comment>
<dbReference type="GeneID" id="9579319"/>
<protein>
    <submittedName>
        <fullName evidence="1">Uncharacterized protein</fullName>
    </submittedName>
</protein>
<dbReference type="Proteomes" id="UP000008383">
    <property type="component" value="Unassembled WGS sequence"/>
</dbReference>
<dbReference type="HOGENOM" id="CLU_077442_2_0_1"/>
<keyword evidence="2" id="KW-1185">Reference proteome</keyword>
<dbReference type="EMBL" id="ACYE01000487">
    <property type="protein sequence ID" value="EFE37460.1"/>
    <property type="molecule type" value="Genomic_DNA"/>
</dbReference>
<reference evidence="2" key="1">
    <citation type="journal article" date="2011" name="Genome Biol.">
        <title>Comparative and functional genomics provide insights into the pathogenicity of dermatophytic fungi.</title>
        <authorList>
            <person name="Burmester A."/>
            <person name="Shelest E."/>
            <person name="Gloeckner G."/>
            <person name="Heddergott C."/>
            <person name="Schindler S."/>
            <person name="Staib P."/>
            <person name="Heidel A."/>
            <person name="Felder M."/>
            <person name="Petzold A."/>
            <person name="Szafranski K."/>
            <person name="Feuermann M."/>
            <person name="Pedruzzi I."/>
            <person name="Priebe S."/>
            <person name="Groth M."/>
            <person name="Winkler R."/>
            <person name="Li W."/>
            <person name="Kniemeyer O."/>
            <person name="Schroeckh V."/>
            <person name="Hertweck C."/>
            <person name="Hube B."/>
            <person name="White T.C."/>
            <person name="Platzer M."/>
            <person name="Guthke R."/>
            <person name="Heitman J."/>
            <person name="Woestemeyer J."/>
            <person name="Zipfel P.F."/>
            <person name="Monod M."/>
            <person name="Brakhage A.A."/>
        </authorList>
    </citation>
    <scope>NUCLEOTIDE SEQUENCE [LARGE SCALE GENOMIC DNA]</scope>
    <source>
        <strain evidence="2">HKI 0517</strain>
    </source>
</reference>
<organism evidence="1 2">
    <name type="scientific">Trichophyton verrucosum (strain HKI 0517)</name>
    <dbReference type="NCBI Taxonomy" id="663202"/>
    <lineage>
        <taxon>Eukaryota</taxon>
        <taxon>Fungi</taxon>
        <taxon>Dikarya</taxon>
        <taxon>Ascomycota</taxon>
        <taxon>Pezizomycotina</taxon>
        <taxon>Eurotiomycetes</taxon>
        <taxon>Eurotiomycetidae</taxon>
        <taxon>Onygenales</taxon>
        <taxon>Arthrodermataceae</taxon>
        <taxon>Trichophyton</taxon>
    </lineage>
</organism>
<dbReference type="OrthoDB" id="42525at2759"/>
<dbReference type="Pfam" id="PF07081">
    <property type="entry name" value="DUF1349"/>
    <property type="match status" value="1"/>
</dbReference>
<dbReference type="InterPro" id="IPR009784">
    <property type="entry name" value="DUF1349"/>
</dbReference>
<gene>
    <name evidence="1" type="ORF">TRV_07881</name>
</gene>
<sequence>PPPTLYSSIRKKAMTCSESSKQAMMSGWQFQNSDQPVPSREELASSFTIKARPSTDIWAKPPSTHRFNAPILYRTMPLASFQKARVRVSAKWTTLYDQGGLILALNRRGGGHNSDNDRKWIKAGIEFVEGMPRCSTVARDRWADWSLSPLPLAAGQSAGDSAGANDEGDGVGVTIEMERRARDQTLWVYAVGKDGVRTPMREVTWLFEDEEQLECWVGVYVCRPSSAPELGDLCVSFSQLDI</sequence>